<feature type="compositionally biased region" description="Low complexity" evidence="1">
    <location>
        <begin position="237"/>
        <end position="252"/>
    </location>
</feature>
<dbReference type="OrthoDB" id="3003645at2759"/>
<accession>A0A2R6NP60</accession>
<dbReference type="EMBL" id="MLYV02001008">
    <property type="protein sequence ID" value="PSR74233.1"/>
    <property type="molecule type" value="Genomic_DNA"/>
</dbReference>
<comment type="caution">
    <text evidence="2">The sequence shown here is derived from an EMBL/GenBank/DDBJ whole genome shotgun (WGS) entry which is preliminary data.</text>
</comment>
<evidence type="ECO:0000313" key="3">
    <source>
        <dbReference type="Proteomes" id="UP000186601"/>
    </source>
</evidence>
<keyword evidence="3" id="KW-1185">Reference proteome</keyword>
<sequence length="336" mass="36120">MVVPAGTGVQREEEIFDHNRDPKEFSISVPSASSVDQVKMPTLPSTFIPLDPDDVLISGCGVLDCGDALTSPTPDPDEDDVVLVSVLTGDGVGAITSTSSLMLNDDAHPSTLKPRLSLSDLSLHSPSSILGTPFDVSPRFEYPFPVPNHSGEPDFMLPSSLSSVSSPLMAFTSSLGYAPRAEVHSYSPTHPKLLPRDPPVPPGLAKKRWSVNTICPPPPHRHRSLSLKAPQEAAKIPGTSSSPPKESSIQSRRSSREGRKSWESVASLRAIAGQVHHDKSQMLADLFESQSSDIAPAPMNKLSSEDPTSDNLDVQTLVPKAHPCLPLHHDPDLFYE</sequence>
<feature type="region of interest" description="Disordered" evidence="1">
    <location>
        <begin position="186"/>
        <end position="261"/>
    </location>
</feature>
<gene>
    <name evidence="2" type="ORF">PHLCEN_2v9977</name>
</gene>
<proteinExistence type="predicted"/>
<evidence type="ECO:0000256" key="1">
    <source>
        <dbReference type="SAM" id="MobiDB-lite"/>
    </source>
</evidence>
<dbReference type="AlphaFoldDB" id="A0A2R6NP60"/>
<protein>
    <submittedName>
        <fullName evidence="2">Uncharacterized protein</fullName>
    </submittedName>
</protein>
<feature type="compositionally biased region" description="Polar residues" evidence="1">
    <location>
        <begin position="301"/>
        <end position="312"/>
    </location>
</feature>
<organism evidence="2 3">
    <name type="scientific">Hermanssonia centrifuga</name>
    <dbReference type="NCBI Taxonomy" id="98765"/>
    <lineage>
        <taxon>Eukaryota</taxon>
        <taxon>Fungi</taxon>
        <taxon>Dikarya</taxon>
        <taxon>Basidiomycota</taxon>
        <taxon>Agaricomycotina</taxon>
        <taxon>Agaricomycetes</taxon>
        <taxon>Polyporales</taxon>
        <taxon>Meruliaceae</taxon>
        <taxon>Hermanssonia</taxon>
    </lineage>
</organism>
<feature type="region of interest" description="Disordered" evidence="1">
    <location>
        <begin position="290"/>
        <end position="312"/>
    </location>
</feature>
<name>A0A2R6NP60_9APHY</name>
<evidence type="ECO:0000313" key="2">
    <source>
        <dbReference type="EMBL" id="PSR74233.1"/>
    </source>
</evidence>
<reference evidence="2 3" key="1">
    <citation type="submission" date="2018-02" db="EMBL/GenBank/DDBJ databases">
        <title>Genome sequence of the basidiomycete white-rot fungus Phlebia centrifuga.</title>
        <authorList>
            <person name="Granchi Z."/>
            <person name="Peng M."/>
            <person name="de Vries R.P."/>
            <person name="Hilden K."/>
            <person name="Makela M.R."/>
            <person name="Grigoriev I."/>
            <person name="Riley R."/>
        </authorList>
    </citation>
    <scope>NUCLEOTIDE SEQUENCE [LARGE SCALE GENOMIC DNA]</scope>
    <source>
        <strain evidence="2 3">FBCC195</strain>
    </source>
</reference>
<dbReference type="Proteomes" id="UP000186601">
    <property type="component" value="Unassembled WGS sequence"/>
</dbReference>